<reference evidence="1 2" key="1">
    <citation type="journal article" date="2017" name="Mol. Ecol.">
        <title>Comparative and population genomic landscape of Phellinus noxius: A hypervariable fungus causing root rot in trees.</title>
        <authorList>
            <person name="Chung C.L."/>
            <person name="Lee T.J."/>
            <person name="Akiba M."/>
            <person name="Lee H.H."/>
            <person name="Kuo T.H."/>
            <person name="Liu D."/>
            <person name="Ke H.M."/>
            <person name="Yokoi T."/>
            <person name="Roa M.B."/>
            <person name="Lu M.J."/>
            <person name="Chang Y.Y."/>
            <person name="Ann P.J."/>
            <person name="Tsai J.N."/>
            <person name="Chen C.Y."/>
            <person name="Tzean S.S."/>
            <person name="Ota Y."/>
            <person name="Hattori T."/>
            <person name="Sahashi N."/>
            <person name="Liou R.F."/>
            <person name="Kikuchi T."/>
            <person name="Tsai I.J."/>
        </authorList>
    </citation>
    <scope>NUCLEOTIDE SEQUENCE [LARGE SCALE GENOMIC DNA]</scope>
    <source>
        <strain evidence="1 2">FFPRI411160</strain>
    </source>
</reference>
<sequence length="488" mass="55924">MTEREMKYSQGVLVTGSFEEGHFHQGILALNQLRMPGITPSPEHIRLLLYIAMYPEPSPEDPLKEQERQKKLDAMSPTKQIEEYNRELEIEATIPSMEATKAARDLLYLYTTDSISPEAILRAVPCYQLSETEIRNSPRLVNEGSLYWDEKEAKDMESWAAKDAKKLTQCKDCWSMLRPEVIKRRDAHKPLKKMTTFDDLRDDEIGLISTDIIAKDSWHVLYCLVLFFEKDEELANKSRQGNGYSIFLLSQFKPINSSSGMIRSDPAPAVEIVFLCYQQSENWKRQIGRKLLILLISLTSAQTFHSPALMDAISTRLLECPHDVVVSILTDIPCHPRARAAKISICEQYLAKNLRVTTEIMTRARPQPRGQRRDQIDTSVSPFSWSLPSSKRILGFIEPSSNLRSIQSPNLGTIFYVLFHLLITFGTFIKATSDTDPYWSEALHNGQLEQLIEETFTDKHLSSEESKVVKSYNYLLSKIITNWKQNLP</sequence>
<comment type="caution">
    <text evidence="1">The sequence shown here is derived from an EMBL/GenBank/DDBJ whole genome shotgun (WGS) entry which is preliminary data.</text>
</comment>
<dbReference type="Proteomes" id="UP000217199">
    <property type="component" value="Unassembled WGS sequence"/>
</dbReference>
<gene>
    <name evidence="1" type="ORF">PNOK_0569100</name>
</gene>
<evidence type="ECO:0000313" key="2">
    <source>
        <dbReference type="Proteomes" id="UP000217199"/>
    </source>
</evidence>
<proteinExistence type="predicted"/>
<organism evidence="1 2">
    <name type="scientific">Pyrrhoderma noxium</name>
    <dbReference type="NCBI Taxonomy" id="2282107"/>
    <lineage>
        <taxon>Eukaryota</taxon>
        <taxon>Fungi</taxon>
        <taxon>Dikarya</taxon>
        <taxon>Basidiomycota</taxon>
        <taxon>Agaricomycotina</taxon>
        <taxon>Agaricomycetes</taxon>
        <taxon>Hymenochaetales</taxon>
        <taxon>Hymenochaetaceae</taxon>
        <taxon>Pyrrhoderma</taxon>
    </lineage>
</organism>
<name>A0A286UH29_9AGAM</name>
<accession>A0A286UH29</accession>
<dbReference type="InParanoid" id="A0A286UH29"/>
<dbReference type="STRING" id="2282107.A0A286UH29"/>
<dbReference type="EMBL" id="NBII01000005">
    <property type="protein sequence ID" value="PAV18848.1"/>
    <property type="molecule type" value="Genomic_DNA"/>
</dbReference>
<dbReference type="OrthoDB" id="2337158at2759"/>
<evidence type="ECO:0000313" key="1">
    <source>
        <dbReference type="EMBL" id="PAV18848.1"/>
    </source>
</evidence>
<keyword evidence="2" id="KW-1185">Reference proteome</keyword>
<dbReference type="AlphaFoldDB" id="A0A286UH29"/>
<protein>
    <submittedName>
        <fullName evidence="1">Uncharacterized protein</fullName>
    </submittedName>
</protein>